<evidence type="ECO:0000256" key="7">
    <source>
        <dbReference type="ARBA" id="ARBA00062905"/>
    </source>
</evidence>
<comment type="function">
    <text evidence="8 10">Forms part of the ribosomal stalk which helps the ribosome interact with GTP-bound translation factors.</text>
</comment>
<dbReference type="InParanoid" id="A0A1Y5SGL1"/>
<feature type="domain" description="Large ribosomal subunit protein uL11 N-terminal" evidence="12">
    <location>
        <begin position="9"/>
        <end position="67"/>
    </location>
</feature>
<keyword evidence="4 8" id="KW-0694">RNA-binding</keyword>
<protein>
    <recommendedName>
        <fullName evidence="8">Large ribosomal subunit protein uL11</fullName>
    </recommendedName>
</protein>
<comment type="subunit">
    <text evidence="7">Part of the ribosomal stalk of the 50S ribosomal subunit. Interacts with L10 and the large rRNA to form the base of the stalk. L10 forms an elongated spine to which 2 L12 dimers bind in a sequential fashion forming a pentameric L10(L12)2(L12)2 complex.</text>
</comment>
<sequence>MAKKISGYIKLQVPAGKANPSPPIGPALGQNGVNIMEFCKAFNAQTQNMEPGIPLPTVITVYGDRSFSFVTKTPPATYFLKKAANLPKGGATPGRAEAGSVTIDQVREIAEAKMADLNAFDIDAAIEIIKGSARSMGLKVVG</sequence>
<evidence type="ECO:0000256" key="5">
    <source>
        <dbReference type="ARBA" id="ARBA00022980"/>
    </source>
</evidence>
<dbReference type="GO" id="GO:0022625">
    <property type="term" value="C:cytosolic large ribosomal subunit"/>
    <property type="evidence" value="ECO:0007669"/>
    <property type="project" value="TreeGrafter"/>
</dbReference>
<dbReference type="Gene3D" id="1.10.10.250">
    <property type="entry name" value="Ribosomal protein L11, C-terminal domain"/>
    <property type="match status" value="1"/>
</dbReference>
<dbReference type="InterPro" id="IPR020783">
    <property type="entry name" value="Ribosomal_uL11_C"/>
</dbReference>
<evidence type="ECO:0000256" key="3">
    <source>
        <dbReference type="ARBA" id="ARBA00022730"/>
    </source>
</evidence>
<name>A0A1Y5SGL1_9PROT</name>
<keyword evidence="6 8" id="KW-0687">Ribonucleoprotein</keyword>
<dbReference type="InterPro" id="IPR020784">
    <property type="entry name" value="Ribosomal_uL11_N"/>
</dbReference>
<keyword evidence="14" id="KW-1185">Reference proteome</keyword>
<dbReference type="CDD" id="cd00349">
    <property type="entry name" value="Ribosomal_L11"/>
    <property type="match status" value="1"/>
</dbReference>
<organism evidence="13 14">
    <name type="scientific">Oceanibacterium hippocampi</name>
    <dbReference type="NCBI Taxonomy" id="745714"/>
    <lineage>
        <taxon>Bacteria</taxon>
        <taxon>Pseudomonadati</taxon>
        <taxon>Pseudomonadota</taxon>
        <taxon>Alphaproteobacteria</taxon>
        <taxon>Sneathiellales</taxon>
        <taxon>Sneathiellaceae</taxon>
        <taxon>Oceanibacterium</taxon>
    </lineage>
</organism>
<dbReference type="NCBIfam" id="TIGR01632">
    <property type="entry name" value="L11_bact"/>
    <property type="match status" value="1"/>
</dbReference>
<keyword evidence="5 8" id="KW-0689">Ribosomal protein</keyword>
<dbReference type="SUPFAM" id="SSF46906">
    <property type="entry name" value="Ribosomal protein L11, C-terminal domain"/>
    <property type="match status" value="1"/>
</dbReference>
<comment type="PTM">
    <text evidence="8 10">One or more lysine residues are methylated.</text>
</comment>
<dbReference type="Pfam" id="PF00298">
    <property type="entry name" value="Ribosomal_L11"/>
    <property type="match status" value="1"/>
</dbReference>
<feature type="domain" description="Large ribosomal subunit protein uL11 C-terminal" evidence="11">
    <location>
        <begin position="72"/>
        <end position="140"/>
    </location>
</feature>
<evidence type="ECO:0000259" key="11">
    <source>
        <dbReference type="Pfam" id="PF00298"/>
    </source>
</evidence>
<evidence type="ECO:0000256" key="6">
    <source>
        <dbReference type="ARBA" id="ARBA00023274"/>
    </source>
</evidence>
<dbReference type="HAMAP" id="MF_00736">
    <property type="entry name" value="Ribosomal_uL11"/>
    <property type="match status" value="1"/>
</dbReference>
<dbReference type="InterPro" id="IPR036796">
    <property type="entry name" value="Ribosomal_uL11_N_sf"/>
</dbReference>
<keyword evidence="2 8" id="KW-0488">Methylation</keyword>
<evidence type="ECO:0000256" key="1">
    <source>
        <dbReference type="ARBA" id="ARBA00010537"/>
    </source>
</evidence>
<dbReference type="GO" id="GO:0070180">
    <property type="term" value="F:large ribosomal subunit rRNA binding"/>
    <property type="evidence" value="ECO:0007669"/>
    <property type="project" value="UniProtKB-UniRule"/>
</dbReference>
<evidence type="ECO:0000313" key="14">
    <source>
        <dbReference type="Proteomes" id="UP000193200"/>
    </source>
</evidence>
<evidence type="ECO:0000256" key="2">
    <source>
        <dbReference type="ARBA" id="ARBA00022481"/>
    </source>
</evidence>
<dbReference type="RefSeq" id="WP_085882873.1">
    <property type="nucleotide sequence ID" value="NZ_FWFR01000001.1"/>
</dbReference>
<dbReference type="EMBL" id="FWFR01000001">
    <property type="protein sequence ID" value="SLN40004.1"/>
    <property type="molecule type" value="Genomic_DNA"/>
</dbReference>
<evidence type="ECO:0000313" key="13">
    <source>
        <dbReference type="EMBL" id="SLN40004.1"/>
    </source>
</evidence>
<evidence type="ECO:0000256" key="8">
    <source>
        <dbReference type="HAMAP-Rule" id="MF_00736"/>
    </source>
</evidence>
<dbReference type="OrthoDB" id="9802408at2"/>
<dbReference type="Gene3D" id="3.30.1550.10">
    <property type="entry name" value="Ribosomal protein L11/L12, N-terminal domain"/>
    <property type="match status" value="1"/>
</dbReference>
<proteinExistence type="inferred from homology"/>
<dbReference type="FunCoup" id="A0A1Y5SGL1">
    <property type="interactions" value="699"/>
</dbReference>
<dbReference type="InterPro" id="IPR006519">
    <property type="entry name" value="Ribosomal_uL11_bac-typ"/>
</dbReference>
<comment type="subunit">
    <text evidence="8">Part of the ribosomal stalk of the 50S ribosomal subunit. Interacts with L10 and the large rRNA to form the base of the stalk. L10 forms an elongated spine to which L12 dimers bind in a sequential fashion forming a multimeric L10(L12)X complex.</text>
</comment>
<evidence type="ECO:0000256" key="10">
    <source>
        <dbReference type="RuleBase" id="RU003979"/>
    </source>
</evidence>
<keyword evidence="3 8" id="KW-0699">rRNA-binding</keyword>
<comment type="similarity">
    <text evidence="1 8 9">Belongs to the universal ribosomal protein uL11 family.</text>
</comment>
<reference evidence="13 14" key="1">
    <citation type="submission" date="2017-03" db="EMBL/GenBank/DDBJ databases">
        <authorList>
            <person name="Afonso C.L."/>
            <person name="Miller P.J."/>
            <person name="Scott M.A."/>
            <person name="Spackman E."/>
            <person name="Goraichik I."/>
            <person name="Dimitrov K.M."/>
            <person name="Suarez D.L."/>
            <person name="Swayne D.E."/>
        </authorList>
    </citation>
    <scope>NUCLEOTIDE SEQUENCE [LARGE SCALE GENOMIC DNA]</scope>
    <source>
        <strain evidence="13 14">CECT 7691</strain>
    </source>
</reference>
<gene>
    <name evidence="8 13" type="primary">rplK</name>
    <name evidence="13" type="ORF">OCH7691_01674</name>
</gene>
<dbReference type="AlphaFoldDB" id="A0A1Y5SGL1"/>
<dbReference type="FunFam" id="3.30.1550.10:FF:000001">
    <property type="entry name" value="50S ribosomal protein L11"/>
    <property type="match status" value="1"/>
</dbReference>
<dbReference type="InterPro" id="IPR000911">
    <property type="entry name" value="Ribosomal_uL11"/>
</dbReference>
<dbReference type="Pfam" id="PF03946">
    <property type="entry name" value="Ribosomal_L11_N"/>
    <property type="match status" value="1"/>
</dbReference>
<evidence type="ECO:0000256" key="4">
    <source>
        <dbReference type="ARBA" id="ARBA00022884"/>
    </source>
</evidence>
<evidence type="ECO:0000259" key="12">
    <source>
        <dbReference type="Pfam" id="PF03946"/>
    </source>
</evidence>
<dbReference type="FunFam" id="1.10.10.250:FF:000001">
    <property type="entry name" value="50S ribosomal protein L11"/>
    <property type="match status" value="1"/>
</dbReference>
<dbReference type="InterPro" id="IPR036769">
    <property type="entry name" value="Ribosomal_uL11_C_sf"/>
</dbReference>
<evidence type="ECO:0000256" key="9">
    <source>
        <dbReference type="RuleBase" id="RU003978"/>
    </source>
</evidence>
<dbReference type="Proteomes" id="UP000193200">
    <property type="component" value="Unassembled WGS sequence"/>
</dbReference>
<dbReference type="SUPFAM" id="SSF54747">
    <property type="entry name" value="Ribosomal L11/L12e N-terminal domain"/>
    <property type="match status" value="1"/>
</dbReference>
<dbReference type="GO" id="GO:0006412">
    <property type="term" value="P:translation"/>
    <property type="evidence" value="ECO:0007669"/>
    <property type="project" value="UniProtKB-UniRule"/>
</dbReference>
<dbReference type="GO" id="GO:0003735">
    <property type="term" value="F:structural constituent of ribosome"/>
    <property type="evidence" value="ECO:0007669"/>
    <property type="project" value="InterPro"/>
</dbReference>
<accession>A0A1Y5SGL1</accession>
<dbReference type="SMART" id="SM00649">
    <property type="entry name" value="RL11"/>
    <property type="match status" value="1"/>
</dbReference>
<dbReference type="PANTHER" id="PTHR11661:SF1">
    <property type="entry name" value="LARGE RIBOSOMAL SUBUNIT PROTEIN UL11M"/>
    <property type="match status" value="1"/>
</dbReference>
<dbReference type="PANTHER" id="PTHR11661">
    <property type="entry name" value="60S RIBOSOMAL PROTEIN L12"/>
    <property type="match status" value="1"/>
</dbReference>